<gene>
    <name evidence="2" type="ORF">RRG08_055350</name>
</gene>
<dbReference type="AlphaFoldDB" id="A0AAE1AQH9"/>
<evidence type="ECO:0000313" key="2">
    <source>
        <dbReference type="EMBL" id="KAK3792083.1"/>
    </source>
</evidence>
<dbReference type="Proteomes" id="UP001283361">
    <property type="component" value="Unassembled WGS sequence"/>
</dbReference>
<reference evidence="2" key="1">
    <citation type="journal article" date="2023" name="G3 (Bethesda)">
        <title>A reference genome for the long-term kleptoplast-retaining sea slug Elysia crispata morphotype clarki.</title>
        <authorList>
            <person name="Eastman K.E."/>
            <person name="Pendleton A.L."/>
            <person name="Shaikh M.A."/>
            <person name="Suttiyut T."/>
            <person name="Ogas R."/>
            <person name="Tomko P."/>
            <person name="Gavelis G."/>
            <person name="Widhalm J.R."/>
            <person name="Wisecaver J.H."/>
        </authorList>
    </citation>
    <scope>NUCLEOTIDE SEQUENCE</scope>
    <source>
        <strain evidence="2">ECLA1</strain>
    </source>
</reference>
<keyword evidence="1" id="KW-1133">Transmembrane helix</keyword>
<sequence length="120" mass="13348">MFEAILKTSVSICGCWERSLAVLPEESMTGCLAPAFIFSIQVNWCRIRIHTISSVLGFNKNLLLLLLLLPAISMLCHIPIVPHSMAASFCPHNVDAQLRWDTYGVLRTLDPQITCGVNSY</sequence>
<keyword evidence="1" id="KW-0472">Membrane</keyword>
<proteinExistence type="predicted"/>
<evidence type="ECO:0000313" key="3">
    <source>
        <dbReference type="Proteomes" id="UP001283361"/>
    </source>
</evidence>
<name>A0AAE1AQH9_9GAST</name>
<accession>A0AAE1AQH9</accession>
<feature type="transmembrane region" description="Helical" evidence="1">
    <location>
        <begin position="62"/>
        <end position="81"/>
    </location>
</feature>
<comment type="caution">
    <text evidence="2">The sequence shown here is derived from an EMBL/GenBank/DDBJ whole genome shotgun (WGS) entry which is preliminary data.</text>
</comment>
<keyword evidence="1" id="KW-0812">Transmembrane</keyword>
<protein>
    <submittedName>
        <fullName evidence="2">Uncharacterized protein</fullName>
    </submittedName>
</protein>
<dbReference type="EMBL" id="JAWDGP010001389">
    <property type="protein sequence ID" value="KAK3792083.1"/>
    <property type="molecule type" value="Genomic_DNA"/>
</dbReference>
<evidence type="ECO:0000256" key="1">
    <source>
        <dbReference type="SAM" id="Phobius"/>
    </source>
</evidence>
<keyword evidence="3" id="KW-1185">Reference proteome</keyword>
<organism evidence="2 3">
    <name type="scientific">Elysia crispata</name>
    <name type="common">lettuce slug</name>
    <dbReference type="NCBI Taxonomy" id="231223"/>
    <lineage>
        <taxon>Eukaryota</taxon>
        <taxon>Metazoa</taxon>
        <taxon>Spiralia</taxon>
        <taxon>Lophotrochozoa</taxon>
        <taxon>Mollusca</taxon>
        <taxon>Gastropoda</taxon>
        <taxon>Heterobranchia</taxon>
        <taxon>Euthyneura</taxon>
        <taxon>Panpulmonata</taxon>
        <taxon>Sacoglossa</taxon>
        <taxon>Placobranchoidea</taxon>
        <taxon>Plakobranchidae</taxon>
        <taxon>Elysia</taxon>
    </lineage>
</organism>